<name>K6VRH1_9MICO</name>
<dbReference type="STRING" id="100225.SAMN05421595_3094"/>
<dbReference type="AlphaFoldDB" id="K6VRH1"/>
<accession>K6VRH1</accession>
<dbReference type="EMBL" id="BAGZ01000024">
    <property type="protein sequence ID" value="GAB79364.1"/>
    <property type="molecule type" value="Genomic_DNA"/>
</dbReference>
<organism evidence="2 3">
    <name type="scientific">Austwickia chelonae NBRC 105200</name>
    <dbReference type="NCBI Taxonomy" id="1184607"/>
    <lineage>
        <taxon>Bacteria</taxon>
        <taxon>Bacillati</taxon>
        <taxon>Actinomycetota</taxon>
        <taxon>Actinomycetes</taxon>
        <taxon>Micrococcales</taxon>
        <taxon>Dermatophilaceae</taxon>
        <taxon>Austwickia</taxon>
    </lineage>
</organism>
<proteinExistence type="predicted"/>
<reference evidence="2 3" key="1">
    <citation type="submission" date="2012-08" db="EMBL/GenBank/DDBJ databases">
        <title>Whole genome shotgun sequence of Austwickia chelonae NBRC 105200.</title>
        <authorList>
            <person name="Yoshida I."/>
            <person name="Hosoyama A."/>
            <person name="Tsuchikane K."/>
            <person name="Katsumata H."/>
            <person name="Ando Y."/>
            <person name="Ohji S."/>
            <person name="Hamada M."/>
            <person name="Tamura T."/>
            <person name="Yamazoe A."/>
            <person name="Yamazaki S."/>
            <person name="Fujita N."/>
        </authorList>
    </citation>
    <scope>NUCLEOTIDE SEQUENCE [LARGE SCALE GENOMIC DNA]</scope>
    <source>
        <strain evidence="2 3">NBRC 105200</strain>
    </source>
</reference>
<dbReference type="InterPro" id="IPR051599">
    <property type="entry name" value="Cell_Envelope_Assoc"/>
</dbReference>
<evidence type="ECO:0000313" key="3">
    <source>
        <dbReference type="Proteomes" id="UP000008495"/>
    </source>
</evidence>
<dbReference type="PANTHER" id="PTHR30336:SF6">
    <property type="entry name" value="INTEGRAL MEMBRANE PROTEIN"/>
    <property type="match status" value="1"/>
</dbReference>
<dbReference type="RefSeq" id="WP_006504122.1">
    <property type="nucleotide sequence ID" value="NZ_BAGZ01000024.1"/>
</dbReference>
<evidence type="ECO:0000313" key="2">
    <source>
        <dbReference type="EMBL" id="GAB79364.1"/>
    </source>
</evidence>
<gene>
    <name evidence="2" type="ORF">AUCHE_24_00170</name>
</gene>
<feature type="domain" description="DUF218" evidence="1">
    <location>
        <begin position="52"/>
        <end position="168"/>
    </location>
</feature>
<dbReference type="PANTHER" id="PTHR30336">
    <property type="entry name" value="INNER MEMBRANE PROTEIN, PROBABLE PERMEASE"/>
    <property type="match status" value="1"/>
</dbReference>
<protein>
    <recommendedName>
        <fullName evidence="1">DUF218 domain-containing protein</fullName>
    </recommendedName>
</protein>
<dbReference type="Pfam" id="PF02698">
    <property type="entry name" value="DUF218"/>
    <property type="match status" value="1"/>
</dbReference>
<keyword evidence="3" id="KW-1185">Reference proteome</keyword>
<dbReference type="eggNOG" id="COG2949">
    <property type="taxonomic scope" value="Bacteria"/>
</dbReference>
<sequence>MRPIGRALLGVGCLAGVGAGAVCGALGLSRLWVRVASRGRSYPAGDVPDREVALVLGAGLRENGTPTPYLAGRLDVARDLFDRGAVRAILVSGDNRRADYNEPQSMYDYLVEAGVPGDRIVRDHAGLDTYDSCRRARDVFGVTSVVLVSQSYHLPRALAICRALGLDAVGVGDESGRLSEDTWVAGEQREFFAGVKAAWDVLSRRDPLLGEPESSLSDAVRRG</sequence>
<dbReference type="CDD" id="cd06259">
    <property type="entry name" value="YdcF-like"/>
    <property type="match status" value="1"/>
</dbReference>
<dbReference type="InterPro" id="IPR003848">
    <property type="entry name" value="DUF218"/>
</dbReference>
<comment type="caution">
    <text evidence="2">The sequence shown here is derived from an EMBL/GenBank/DDBJ whole genome shotgun (WGS) entry which is preliminary data.</text>
</comment>
<evidence type="ECO:0000259" key="1">
    <source>
        <dbReference type="Pfam" id="PF02698"/>
    </source>
</evidence>
<dbReference type="GO" id="GO:0005886">
    <property type="term" value="C:plasma membrane"/>
    <property type="evidence" value="ECO:0007669"/>
    <property type="project" value="TreeGrafter"/>
</dbReference>
<dbReference type="Proteomes" id="UP000008495">
    <property type="component" value="Unassembled WGS sequence"/>
</dbReference>